<protein>
    <submittedName>
        <fullName evidence="2">Transcriptional regulator</fullName>
    </submittedName>
</protein>
<evidence type="ECO:0000256" key="1">
    <source>
        <dbReference type="SAM" id="Phobius"/>
    </source>
</evidence>
<keyword evidence="1" id="KW-0812">Transmembrane</keyword>
<keyword evidence="1" id="KW-1133">Transmembrane helix</keyword>
<keyword evidence="3" id="KW-1185">Reference proteome</keyword>
<feature type="transmembrane region" description="Helical" evidence="1">
    <location>
        <begin position="12"/>
        <end position="34"/>
    </location>
</feature>
<gene>
    <name evidence="2" type="ORF">L0M17_13690</name>
</gene>
<dbReference type="RefSeq" id="WP_241054586.1">
    <property type="nucleotide sequence ID" value="NZ_JAKZBV010000001.1"/>
</dbReference>
<evidence type="ECO:0000313" key="2">
    <source>
        <dbReference type="EMBL" id="MCH6471015.1"/>
    </source>
</evidence>
<comment type="caution">
    <text evidence="2">The sequence shown here is derived from an EMBL/GenBank/DDBJ whole genome shotgun (WGS) entry which is preliminary data.</text>
</comment>
<sequence>MKNKNTRVWTGYGVASTLVWIAALAVGAIAFVTASEAARASGQDGTFLQQFLGAPLFEGFRQDGRFGVRPQWGLVLLVVVPLCATVLFTALPVRRFVRGKRA</sequence>
<dbReference type="Proteomes" id="UP001202922">
    <property type="component" value="Unassembled WGS sequence"/>
</dbReference>
<accession>A0ABS9U341</accession>
<name>A0ABS9U341_9MICC</name>
<organism evidence="2 3">
    <name type="scientific">Sinomonas terrae</name>
    <dbReference type="NCBI Taxonomy" id="2908838"/>
    <lineage>
        <taxon>Bacteria</taxon>
        <taxon>Bacillati</taxon>
        <taxon>Actinomycetota</taxon>
        <taxon>Actinomycetes</taxon>
        <taxon>Micrococcales</taxon>
        <taxon>Micrococcaceae</taxon>
        <taxon>Sinomonas</taxon>
    </lineage>
</organism>
<feature type="transmembrane region" description="Helical" evidence="1">
    <location>
        <begin position="72"/>
        <end position="93"/>
    </location>
</feature>
<dbReference type="EMBL" id="JAKZBV010000001">
    <property type="protein sequence ID" value="MCH6471015.1"/>
    <property type="molecule type" value="Genomic_DNA"/>
</dbReference>
<keyword evidence="1" id="KW-0472">Membrane</keyword>
<proteinExistence type="predicted"/>
<evidence type="ECO:0000313" key="3">
    <source>
        <dbReference type="Proteomes" id="UP001202922"/>
    </source>
</evidence>
<reference evidence="2 3" key="1">
    <citation type="submission" date="2022-03" db="EMBL/GenBank/DDBJ databases">
        <title>Sinomonas sp. isolated from a soil.</title>
        <authorList>
            <person name="Han J."/>
            <person name="Kim D.-U."/>
        </authorList>
    </citation>
    <scope>NUCLEOTIDE SEQUENCE [LARGE SCALE GENOMIC DNA]</scope>
    <source>
        <strain evidence="2 3">5-5</strain>
    </source>
</reference>